<evidence type="ECO:0008006" key="4">
    <source>
        <dbReference type="Google" id="ProtNLM"/>
    </source>
</evidence>
<keyword evidence="3" id="KW-1185">Reference proteome</keyword>
<evidence type="ECO:0000313" key="3">
    <source>
        <dbReference type="Proteomes" id="UP000812440"/>
    </source>
</evidence>
<organism evidence="2 3">
    <name type="scientific">Hymenochirus boettgeri</name>
    <name type="common">Congo dwarf clawed frog</name>
    <dbReference type="NCBI Taxonomy" id="247094"/>
    <lineage>
        <taxon>Eukaryota</taxon>
        <taxon>Metazoa</taxon>
        <taxon>Chordata</taxon>
        <taxon>Craniata</taxon>
        <taxon>Vertebrata</taxon>
        <taxon>Euteleostomi</taxon>
        <taxon>Amphibia</taxon>
        <taxon>Batrachia</taxon>
        <taxon>Anura</taxon>
        <taxon>Pipoidea</taxon>
        <taxon>Pipidae</taxon>
        <taxon>Pipinae</taxon>
        <taxon>Hymenochirus</taxon>
    </lineage>
</organism>
<comment type="caution">
    <text evidence="2">The sequence shown here is derived from an EMBL/GenBank/DDBJ whole genome shotgun (WGS) entry which is preliminary data.</text>
</comment>
<name>A0A8T2KB14_9PIPI</name>
<dbReference type="Proteomes" id="UP000812440">
    <property type="component" value="Chromosome 1"/>
</dbReference>
<dbReference type="OrthoDB" id="726732at2759"/>
<dbReference type="GO" id="GO:0060055">
    <property type="term" value="P:angiogenesis involved in wound healing"/>
    <property type="evidence" value="ECO:0007669"/>
    <property type="project" value="TreeGrafter"/>
</dbReference>
<dbReference type="GO" id="GO:0007160">
    <property type="term" value="P:cell-matrix adhesion"/>
    <property type="evidence" value="ECO:0007669"/>
    <property type="project" value="TreeGrafter"/>
</dbReference>
<dbReference type="GO" id="GO:0005615">
    <property type="term" value="C:extracellular space"/>
    <property type="evidence" value="ECO:0007669"/>
    <property type="project" value="TreeGrafter"/>
</dbReference>
<sequence>MYLTACFILLADVLFTADCSPENGTVELKLELKTSTRSSLNPRFLSLTVDASLASEPKYVAFLGSQKLMTLTRGLSPAYLRFGGTKSDFLLFDPSKNRSQEENIFWDVQTNKAGNLCDQTLPPDVEHTLRSHWPSQERLILKETFWNKYRNTTITKPNSFRKKSGIYVNGYQLGKDFVSLHDLLSKYPSYKNSGLFGPDTGQPKTKSQNLLRSFLQTGGQTINSVTWHHYYINGRTATIEDFISSNVLDTLAPEIQTVLQVC</sequence>
<dbReference type="Gene3D" id="3.20.20.80">
    <property type="entry name" value="Glycosidases"/>
    <property type="match status" value="1"/>
</dbReference>
<evidence type="ECO:0000256" key="1">
    <source>
        <dbReference type="SAM" id="SignalP"/>
    </source>
</evidence>
<keyword evidence="1" id="KW-0732">Signal</keyword>
<gene>
    <name evidence="2" type="ORF">GDO86_000825</name>
</gene>
<evidence type="ECO:0000313" key="2">
    <source>
        <dbReference type="EMBL" id="KAG8454329.1"/>
    </source>
</evidence>
<reference evidence="2" key="1">
    <citation type="thesis" date="2020" institute="ProQuest LLC" country="789 East Eisenhower Parkway, Ann Arbor, MI, USA">
        <title>Comparative Genomics and Chromosome Evolution.</title>
        <authorList>
            <person name="Mudd A.B."/>
        </authorList>
    </citation>
    <scope>NUCLEOTIDE SEQUENCE</scope>
    <source>
        <strain evidence="2">Female2</strain>
        <tissue evidence="2">Blood</tissue>
    </source>
</reference>
<accession>A0A8T2KB14</accession>
<dbReference type="InterPro" id="IPR017853">
    <property type="entry name" value="GH"/>
</dbReference>
<dbReference type="AlphaFoldDB" id="A0A8T2KB14"/>
<dbReference type="EMBL" id="JAACNH010000001">
    <property type="protein sequence ID" value="KAG8454329.1"/>
    <property type="molecule type" value="Genomic_DNA"/>
</dbReference>
<dbReference type="PANTHER" id="PTHR46145:SF3">
    <property type="entry name" value="HEPARANASE"/>
    <property type="match status" value="1"/>
</dbReference>
<dbReference type="GO" id="GO:0031012">
    <property type="term" value="C:extracellular matrix"/>
    <property type="evidence" value="ECO:0007669"/>
    <property type="project" value="TreeGrafter"/>
</dbReference>
<feature type="chain" id="PRO_5035868266" description="Heparanase" evidence="1">
    <location>
        <begin position="20"/>
        <end position="262"/>
    </location>
</feature>
<dbReference type="SUPFAM" id="SSF51445">
    <property type="entry name" value="(Trans)glycosidases"/>
    <property type="match status" value="1"/>
</dbReference>
<dbReference type="PANTHER" id="PTHR46145">
    <property type="entry name" value="HEPARANASE"/>
    <property type="match status" value="1"/>
</dbReference>
<protein>
    <recommendedName>
        <fullName evidence="4">Heparanase</fullName>
    </recommendedName>
</protein>
<feature type="signal peptide" evidence="1">
    <location>
        <begin position="1"/>
        <end position="19"/>
    </location>
</feature>
<proteinExistence type="predicted"/>